<dbReference type="AlphaFoldDB" id="A0A1I4I8T3"/>
<evidence type="ECO:0000256" key="2">
    <source>
        <dbReference type="SAM" id="Phobius"/>
    </source>
</evidence>
<feature type="region of interest" description="Disordered" evidence="1">
    <location>
        <begin position="1"/>
        <end position="29"/>
    </location>
</feature>
<keyword evidence="2" id="KW-1133">Transmembrane helix</keyword>
<gene>
    <name evidence="3" type="ORF">SAMN05192584_12057</name>
</gene>
<keyword evidence="2" id="KW-0812">Transmembrane</keyword>
<evidence type="ECO:0000313" key="3">
    <source>
        <dbReference type="EMBL" id="SFL50799.1"/>
    </source>
</evidence>
<dbReference type="EMBL" id="FOSG01000020">
    <property type="protein sequence ID" value="SFL50799.1"/>
    <property type="molecule type" value="Genomic_DNA"/>
</dbReference>
<organism evidence="3 4">
    <name type="scientific">Streptomyces pini</name>
    <dbReference type="NCBI Taxonomy" id="1520580"/>
    <lineage>
        <taxon>Bacteria</taxon>
        <taxon>Bacillati</taxon>
        <taxon>Actinomycetota</taxon>
        <taxon>Actinomycetes</taxon>
        <taxon>Kitasatosporales</taxon>
        <taxon>Streptomycetaceae</taxon>
        <taxon>Streptomyces</taxon>
    </lineage>
</organism>
<evidence type="ECO:0000256" key="1">
    <source>
        <dbReference type="SAM" id="MobiDB-lite"/>
    </source>
</evidence>
<keyword evidence="4" id="KW-1185">Reference proteome</keyword>
<protein>
    <recommendedName>
        <fullName evidence="5">DUF2752 domain-containing protein</fullName>
    </recommendedName>
</protein>
<dbReference type="Proteomes" id="UP000198928">
    <property type="component" value="Unassembled WGS sequence"/>
</dbReference>
<feature type="transmembrane region" description="Helical" evidence="2">
    <location>
        <begin position="48"/>
        <end position="67"/>
    </location>
</feature>
<proteinExistence type="predicted"/>
<sequence length="169" mass="17367">MTMVSGKTEAETEEAGEAGGAEGAARADGNRGAGVFSRAVRTLRTHPAAPPLGALAAGLAGAAYLWGTNPHQAGQWLPRCPFNVVTGLLCPACGGTRMTYDLMHGDVVAAFHDNALLLTLGVPAAAYFGGRWLVEGLRGRRYRPTLGKAGTAVVLGTAVAWAVVRNLVG</sequence>
<feature type="transmembrane region" description="Helical" evidence="2">
    <location>
        <begin position="115"/>
        <end position="134"/>
    </location>
</feature>
<evidence type="ECO:0000313" key="4">
    <source>
        <dbReference type="Proteomes" id="UP000198928"/>
    </source>
</evidence>
<dbReference type="InterPro" id="IPR021215">
    <property type="entry name" value="DUF2752"/>
</dbReference>
<dbReference type="Pfam" id="PF10825">
    <property type="entry name" value="DUF2752"/>
    <property type="match status" value="1"/>
</dbReference>
<name>A0A1I4I8T3_9ACTN</name>
<accession>A0A1I4I8T3</accession>
<keyword evidence="2" id="KW-0472">Membrane</keyword>
<reference evidence="4" key="1">
    <citation type="submission" date="2016-10" db="EMBL/GenBank/DDBJ databases">
        <authorList>
            <person name="Varghese N."/>
            <person name="Submissions S."/>
        </authorList>
    </citation>
    <scope>NUCLEOTIDE SEQUENCE [LARGE SCALE GENOMIC DNA]</scope>
    <source>
        <strain evidence="4">PL19</strain>
    </source>
</reference>
<feature type="transmembrane region" description="Helical" evidence="2">
    <location>
        <begin position="146"/>
        <end position="164"/>
    </location>
</feature>
<evidence type="ECO:0008006" key="5">
    <source>
        <dbReference type="Google" id="ProtNLM"/>
    </source>
</evidence>